<dbReference type="InterPro" id="IPR037079">
    <property type="entry name" value="AF2212/PG0164-like_sf"/>
</dbReference>
<dbReference type="EMBL" id="FNHH01000012">
    <property type="protein sequence ID" value="SDM43541.1"/>
    <property type="molecule type" value="Genomic_DNA"/>
</dbReference>
<dbReference type="Proteomes" id="UP000199226">
    <property type="component" value="Unassembled WGS sequence"/>
</dbReference>
<dbReference type="STRING" id="990371.SAMN05421813_11236"/>
<dbReference type="Pfam" id="PF13376">
    <property type="entry name" value="OmdA"/>
    <property type="match status" value="1"/>
</dbReference>
<sequence>METEKPLVNKKYLLEKFPGKGGWTYAAISEVLRDKHSPFGWVKVKGHIDNYEIKNYKLMPMGNGKLFLPIKADIRKKIGKKEGDWVNVVLFADKAPTEIPEEFLECLREDPLAHNSFLTYTDGQKKEFLDWIYSAKTDDTKVERIAETLNKLVKREKLRDKK</sequence>
<proteinExistence type="predicted"/>
<evidence type="ECO:0000313" key="2">
    <source>
        <dbReference type="Proteomes" id="UP000199226"/>
    </source>
</evidence>
<dbReference type="Gene3D" id="2.40.30.100">
    <property type="entry name" value="AF2212/PG0164-like"/>
    <property type="match status" value="1"/>
</dbReference>
<organism evidence="1 2">
    <name type="scientific">Daejeonella rubra</name>
    <dbReference type="NCBI Taxonomy" id="990371"/>
    <lineage>
        <taxon>Bacteria</taxon>
        <taxon>Pseudomonadati</taxon>
        <taxon>Bacteroidota</taxon>
        <taxon>Sphingobacteriia</taxon>
        <taxon>Sphingobacteriales</taxon>
        <taxon>Sphingobacteriaceae</taxon>
        <taxon>Daejeonella</taxon>
    </lineage>
</organism>
<evidence type="ECO:0000313" key="1">
    <source>
        <dbReference type="EMBL" id="SDM43541.1"/>
    </source>
</evidence>
<dbReference type="Pfam" id="PF08922">
    <property type="entry name" value="DUF1905"/>
    <property type="match status" value="1"/>
</dbReference>
<dbReference type="AlphaFoldDB" id="A0A1G9T783"/>
<dbReference type="InterPro" id="IPR015018">
    <property type="entry name" value="DUF1905"/>
</dbReference>
<keyword evidence="2" id="KW-1185">Reference proteome</keyword>
<dbReference type="SUPFAM" id="SSF141694">
    <property type="entry name" value="AF2212/PG0164-like"/>
    <property type="match status" value="1"/>
</dbReference>
<accession>A0A1G9T783</accession>
<protein>
    <submittedName>
        <fullName evidence="1">Bacteriocin-protection, YdeI or OmpD-Associated</fullName>
    </submittedName>
</protein>
<dbReference type="OrthoDB" id="8246703at2"/>
<name>A0A1G9T783_9SPHI</name>
<dbReference type="RefSeq" id="WP_090704542.1">
    <property type="nucleotide sequence ID" value="NZ_FNHH01000012.1"/>
</dbReference>
<reference evidence="2" key="1">
    <citation type="submission" date="2016-10" db="EMBL/GenBank/DDBJ databases">
        <authorList>
            <person name="Varghese N."/>
            <person name="Submissions S."/>
        </authorList>
    </citation>
    <scope>NUCLEOTIDE SEQUENCE [LARGE SCALE GENOMIC DNA]</scope>
    <source>
        <strain evidence="2">DSM 24536</strain>
    </source>
</reference>
<gene>
    <name evidence="1" type="ORF">SAMN05421813_11236</name>
</gene>